<evidence type="ECO:0000259" key="1">
    <source>
        <dbReference type="PROSITE" id="PS51462"/>
    </source>
</evidence>
<gene>
    <name evidence="2" type="ORF">GLAREA_04711</name>
</gene>
<dbReference type="OrthoDB" id="10261522at2759"/>
<feature type="domain" description="Nudix hydrolase" evidence="1">
    <location>
        <begin position="133"/>
        <end position="276"/>
    </location>
</feature>
<dbReference type="InterPro" id="IPR000086">
    <property type="entry name" value="NUDIX_hydrolase_dom"/>
</dbReference>
<dbReference type="KEGG" id="glz:GLAREA_04711"/>
<evidence type="ECO:0000313" key="3">
    <source>
        <dbReference type="Proteomes" id="UP000016922"/>
    </source>
</evidence>
<dbReference type="Proteomes" id="UP000016922">
    <property type="component" value="Unassembled WGS sequence"/>
</dbReference>
<dbReference type="PANTHER" id="PTHR13622">
    <property type="entry name" value="THIAMIN PYROPHOSPHOKINASE"/>
    <property type="match status" value="1"/>
</dbReference>
<dbReference type="CDD" id="cd03676">
    <property type="entry name" value="NUDIX_Tnr3_like"/>
    <property type="match status" value="1"/>
</dbReference>
<dbReference type="PROSITE" id="PS51462">
    <property type="entry name" value="NUDIX"/>
    <property type="match status" value="1"/>
</dbReference>
<organism evidence="2 3">
    <name type="scientific">Glarea lozoyensis (strain ATCC 20868 / MF5171)</name>
    <dbReference type="NCBI Taxonomy" id="1116229"/>
    <lineage>
        <taxon>Eukaryota</taxon>
        <taxon>Fungi</taxon>
        <taxon>Dikarya</taxon>
        <taxon>Ascomycota</taxon>
        <taxon>Pezizomycotina</taxon>
        <taxon>Leotiomycetes</taxon>
        <taxon>Helotiales</taxon>
        <taxon>Helotiaceae</taxon>
        <taxon>Glarea</taxon>
    </lineage>
</organism>
<protein>
    <submittedName>
        <fullName evidence="2">Nudix</fullName>
    </submittedName>
</protein>
<dbReference type="Gene3D" id="3.90.79.10">
    <property type="entry name" value="Nucleoside Triphosphate Pyrophosphohydrolase"/>
    <property type="match status" value="1"/>
</dbReference>
<dbReference type="OMA" id="CIKAEST"/>
<accession>S3CQE9</accession>
<dbReference type="STRING" id="1116229.S3CQE9"/>
<name>S3CQE9_GLAL2</name>
<dbReference type="FunFam" id="3.90.79.10:FF:000019">
    <property type="entry name" value="Thiamin pyrophosphokinase, putative"/>
    <property type="match status" value="1"/>
</dbReference>
<dbReference type="RefSeq" id="XP_008085279.1">
    <property type="nucleotide sequence ID" value="XM_008087088.1"/>
</dbReference>
<dbReference type="InterPro" id="IPR015797">
    <property type="entry name" value="NUDIX_hydrolase-like_dom_sf"/>
</dbReference>
<dbReference type="Pfam" id="PF00293">
    <property type="entry name" value="NUDIX"/>
    <property type="match status" value="1"/>
</dbReference>
<dbReference type="eggNOG" id="KOG4313">
    <property type="taxonomic scope" value="Eukaryota"/>
</dbReference>
<dbReference type="HOGENOM" id="CLU_048013_0_0_1"/>
<keyword evidence="3" id="KW-1185">Reference proteome</keyword>
<sequence>MEKAAKPTRLLDLIELVHNIPFDFDFSALYALYLPNDPRPHGYMLPETVTKMPWSPEFDVQHESRSIKLSDSSNGLDTAAACNKAFQQVIDDAIAANVFPSVHGMHSEMYKIMGANQFIHLERFMAPLFGIAARGAHLTAYVNMPEGIKVWVPRRAANLFTYPNMLDTTVAGGVKSDNSPFQCIVAESDEEASLPRDFVEKNARATGVITYMTKSRVTQLIRPDVIYVFDLELPSSMIPVPKDGEVAGFELMSVEEINAAMFRGEFKPNCNLVMIDFFVRRGIITPDNEEDYVEIAARLRRKLPVPTTLAR</sequence>
<dbReference type="GO" id="GO:0044715">
    <property type="term" value="F:8-oxo-dGDP phosphatase activity"/>
    <property type="evidence" value="ECO:0007669"/>
    <property type="project" value="UniProtKB-ARBA"/>
</dbReference>
<dbReference type="SUPFAM" id="SSF55811">
    <property type="entry name" value="Nudix"/>
    <property type="match status" value="1"/>
</dbReference>
<dbReference type="PANTHER" id="PTHR13622:SF8">
    <property type="entry name" value="THIAMIN PYROPHOSPHOKINASE 1"/>
    <property type="match status" value="1"/>
</dbReference>
<dbReference type="AlphaFoldDB" id="S3CQE9"/>
<dbReference type="GeneID" id="19463766"/>
<proteinExistence type="predicted"/>
<dbReference type="EMBL" id="KE145369">
    <property type="protein sequence ID" value="EPE27920.1"/>
    <property type="molecule type" value="Genomic_DNA"/>
</dbReference>
<evidence type="ECO:0000313" key="2">
    <source>
        <dbReference type="EMBL" id="EPE27920.1"/>
    </source>
</evidence>
<reference evidence="2 3" key="1">
    <citation type="journal article" date="2013" name="BMC Genomics">
        <title>Genomics-driven discovery of the pneumocandin biosynthetic gene cluster in the fungus Glarea lozoyensis.</title>
        <authorList>
            <person name="Chen L."/>
            <person name="Yue Q."/>
            <person name="Zhang X."/>
            <person name="Xiang M."/>
            <person name="Wang C."/>
            <person name="Li S."/>
            <person name="Che Y."/>
            <person name="Ortiz-Lopez F.J."/>
            <person name="Bills G.F."/>
            <person name="Liu X."/>
            <person name="An Z."/>
        </authorList>
    </citation>
    <scope>NUCLEOTIDE SEQUENCE [LARGE SCALE GENOMIC DNA]</scope>
    <source>
        <strain evidence="3">ATCC 20868 / MF5171</strain>
    </source>
</reference>